<dbReference type="Proteomes" id="UP000198877">
    <property type="component" value="Unassembled WGS sequence"/>
</dbReference>
<evidence type="ECO:0000313" key="4">
    <source>
        <dbReference type="Proteomes" id="UP000198877"/>
    </source>
</evidence>
<organism evidence="3 4">
    <name type="scientific">Microbacterium azadirachtae</name>
    <dbReference type="NCBI Taxonomy" id="582680"/>
    <lineage>
        <taxon>Bacteria</taxon>
        <taxon>Bacillati</taxon>
        <taxon>Actinomycetota</taxon>
        <taxon>Actinomycetes</taxon>
        <taxon>Micrococcales</taxon>
        <taxon>Microbacteriaceae</taxon>
        <taxon>Microbacterium</taxon>
    </lineage>
</organism>
<evidence type="ECO:0000313" key="3">
    <source>
        <dbReference type="EMBL" id="SFR41105.1"/>
    </source>
</evidence>
<reference evidence="4" key="1">
    <citation type="submission" date="2016-10" db="EMBL/GenBank/DDBJ databases">
        <authorList>
            <person name="Varghese N."/>
            <person name="Submissions S."/>
        </authorList>
    </citation>
    <scope>NUCLEOTIDE SEQUENCE [LARGE SCALE GENOMIC DNA]</scope>
    <source>
        <strain evidence="4">CL127</strain>
    </source>
</reference>
<name>A0A1I6GFY0_9MICO</name>
<dbReference type="Gene3D" id="1.10.30.50">
    <property type="match status" value="1"/>
</dbReference>
<dbReference type="EMBL" id="FOYR01000001">
    <property type="protein sequence ID" value="SFR41105.1"/>
    <property type="molecule type" value="Genomic_DNA"/>
</dbReference>
<evidence type="ECO:0000259" key="2">
    <source>
        <dbReference type="SMART" id="SM00507"/>
    </source>
</evidence>
<accession>A0A1I6GFY0</accession>
<proteinExistence type="predicted"/>
<gene>
    <name evidence="3" type="ORF">SAMN04488591_1150</name>
</gene>
<feature type="region of interest" description="Disordered" evidence="1">
    <location>
        <begin position="430"/>
        <end position="458"/>
    </location>
</feature>
<dbReference type="CDD" id="cd00085">
    <property type="entry name" value="HNHc"/>
    <property type="match status" value="1"/>
</dbReference>
<dbReference type="Pfam" id="PF02720">
    <property type="entry name" value="DUF222"/>
    <property type="match status" value="1"/>
</dbReference>
<dbReference type="AlphaFoldDB" id="A0A1I6GFY0"/>
<sequence length="458" mass="48969">MAGVVEAVTDPVDPVAVLRMLADGLAATEASIIRLQAVKEAHLAVAQRLAEQLAVTDRESLPEHAPDAVGGMSVELAHRSVAAELAGVLHMSDRVVQGRMWQAAELVHRFPETMRAFAEARIGLPHVRQIQDAGARLSDAVRAEFEAVAVAASEGETPHRAKAVVQRAAERLAPRSLTERHRQAQEQRRVWREDLGDGQKLLGLIHSAAIVDGIYDRLSQQAHTVTTANARAAKGEPMPEGLGDPTDARTVDQLRADLCADALLTGTPSGHDTADGLLSAIHPRVEVTVPVLTLINATTGSGAPEQPGELAGRSPIDTDTARILAGDVPSWERVLTHPVTGAVLAVDRYRPGADLRRLLHARDARCRFPTCGLPPSALDLDHTIDAAYGGPTDAGNLAGLCRRHHVLKHHTSWTVTQRGAGVLEWTSPTGHTYTDTPPAPVTFTTTDPDSPPEQKPPF</sequence>
<dbReference type="InterPro" id="IPR003870">
    <property type="entry name" value="DUF222"/>
</dbReference>
<evidence type="ECO:0000256" key="1">
    <source>
        <dbReference type="SAM" id="MobiDB-lite"/>
    </source>
</evidence>
<feature type="compositionally biased region" description="Pro residues" evidence="1">
    <location>
        <begin position="449"/>
        <end position="458"/>
    </location>
</feature>
<dbReference type="SMART" id="SM00507">
    <property type="entry name" value="HNHc"/>
    <property type="match status" value="1"/>
</dbReference>
<dbReference type="InterPro" id="IPR003615">
    <property type="entry name" value="HNH_nuc"/>
</dbReference>
<feature type="domain" description="HNH nuclease" evidence="2">
    <location>
        <begin position="354"/>
        <end position="406"/>
    </location>
</feature>
<dbReference type="RefSeq" id="WP_091735943.1">
    <property type="nucleotide sequence ID" value="NZ_FOYR01000001.1"/>
</dbReference>
<protein>
    <recommendedName>
        <fullName evidence="2">HNH nuclease domain-containing protein</fullName>
    </recommendedName>
</protein>